<feature type="domain" description="HTH tetR-type" evidence="5">
    <location>
        <begin position="13"/>
        <end position="73"/>
    </location>
</feature>
<dbReference type="Pfam" id="PF00440">
    <property type="entry name" value="TetR_N"/>
    <property type="match status" value="1"/>
</dbReference>
<name>A0A1H5AWB3_9BRAD</name>
<evidence type="ECO:0000313" key="7">
    <source>
        <dbReference type="Proteomes" id="UP000198992"/>
    </source>
</evidence>
<dbReference type="EMBL" id="FNTH01000001">
    <property type="protein sequence ID" value="SED46452.1"/>
    <property type="molecule type" value="Genomic_DNA"/>
</dbReference>
<dbReference type="InterPro" id="IPR050109">
    <property type="entry name" value="HTH-type_TetR-like_transc_reg"/>
</dbReference>
<dbReference type="PROSITE" id="PS50977">
    <property type="entry name" value="HTH_TETR_2"/>
    <property type="match status" value="1"/>
</dbReference>
<dbReference type="Proteomes" id="UP000198992">
    <property type="component" value="Unassembled WGS sequence"/>
</dbReference>
<evidence type="ECO:0000256" key="1">
    <source>
        <dbReference type="ARBA" id="ARBA00023015"/>
    </source>
</evidence>
<organism evidence="6 7">
    <name type="scientific">Bradyrhizobium erythrophlei</name>
    <dbReference type="NCBI Taxonomy" id="1437360"/>
    <lineage>
        <taxon>Bacteria</taxon>
        <taxon>Pseudomonadati</taxon>
        <taxon>Pseudomonadota</taxon>
        <taxon>Alphaproteobacteria</taxon>
        <taxon>Hyphomicrobiales</taxon>
        <taxon>Nitrobacteraceae</taxon>
        <taxon>Bradyrhizobium</taxon>
    </lineage>
</organism>
<dbReference type="InterPro" id="IPR001647">
    <property type="entry name" value="HTH_TetR"/>
</dbReference>
<accession>A0A1H5AWB3</accession>
<dbReference type="PANTHER" id="PTHR30055">
    <property type="entry name" value="HTH-TYPE TRANSCRIPTIONAL REGULATOR RUTR"/>
    <property type="match status" value="1"/>
</dbReference>
<evidence type="ECO:0000259" key="5">
    <source>
        <dbReference type="PROSITE" id="PS50977"/>
    </source>
</evidence>
<keyword evidence="1" id="KW-0805">Transcription regulation</keyword>
<dbReference type="AlphaFoldDB" id="A0A1H5AWB3"/>
<dbReference type="GO" id="GO:0000976">
    <property type="term" value="F:transcription cis-regulatory region binding"/>
    <property type="evidence" value="ECO:0007669"/>
    <property type="project" value="TreeGrafter"/>
</dbReference>
<dbReference type="PANTHER" id="PTHR30055:SF234">
    <property type="entry name" value="HTH-TYPE TRANSCRIPTIONAL REGULATOR BETI"/>
    <property type="match status" value="1"/>
</dbReference>
<sequence length="212" mass="23537">MSNRDGLRERKKEATRQAISDVATELFVARGFDNVSVAEIAEAAEVSRMTVFNYFPRKEDLFFDREEESRQILKAAFAERPPGEAPLMTLHKLVQSLADRAHPFAKFTDATAKFWRTVAESPALSARAREMRDELIDDLATVLAGAIKRPLADADARLAASMVVTAVTVAYAEGLREHKARRSAASTREAFLQIMERSFSGIAIMLKGTPYA</sequence>
<reference evidence="6 7" key="1">
    <citation type="submission" date="2016-10" db="EMBL/GenBank/DDBJ databases">
        <authorList>
            <person name="de Groot N.N."/>
        </authorList>
    </citation>
    <scope>NUCLEOTIDE SEQUENCE [LARGE SCALE GENOMIC DNA]</scope>
    <source>
        <strain evidence="6 7">MT12</strain>
    </source>
</reference>
<proteinExistence type="predicted"/>
<dbReference type="FunFam" id="1.10.10.60:FF:000141">
    <property type="entry name" value="TetR family transcriptional regulator"/>
    <property type="match status" value="1"/>
</dbReference>
<keyword evidence="3" id="KW-0804">Transcription</keyword>
<dbReference type="PRINTS" id="PR00455">
    <property type="entry name" value="HTHTETR"/>
</dbReference>
<evidence type="ECO:0000256" key="2">
    <source>
        <dbReference type="ARBA" id="ARBA00023125"/>
    </source>
</evidence>
<dbReference type="RefSeq" id="WP_092120071.1">
    <property type="nucleotide sequence ID" value="NZ_FNTH01000001.1"/>
</dbReference>
<dbReference type="SUPFAM" id="SSF46689">
    <property type="entry name" value="Homeodomain-like"/>
    <property type="match status" value="1"/>
</dbReference>
<dbReference type="OrthoDB" id="9816431at2"/>
<dbReference type="GO" id="GO:0003700">
    <property type="term" value="F:DNA-binding transcription factor activity"/>
    <property type="evidence" value="ECO:0007669"/>
    <property type="project" value="TreeGrafter"/>
</dbReference>
<gene>
    <name evidence="6" type="ORF">SAMN05444164_4823</name>
</gene>
<feature type="DNA-binding region" description="H-T-H motif" evidence="4">
    <location>
        <begin position="36"/>
        <end position="55"/>
    </location>
</feature>
<dbReference type="InterPro" id="IPR009057">
    <property type="entry name" value="Homeodomain-like_sf"/>
</dbReference>
<evidence type="ECO:0000256" key="4">
    <source>
        <dbReference type="PROSITE-ProRule" id="PRU00335"/>
    </source>
</evidence>
<dbReference type="Gene3D" id="1.10.357.10">
    <property type="entry name" value="Tetracycline Repressor, domain 2"/>
    <property type="match status" value="1"/>
</dbReference>
<protein>
    <submittedName>
        <fullName evidence="6">Transcriptional regulator, TetR family</fullName>
    </submittedName>
</protein>
<dbReference type="Gene3D" id="1.10.10.60">
    <property type="entry name" value="Homeodomain-like"/>
    <property type="match status" value="1"/>
</dbReference>
<keyword evidence="2 4" id="KW-0238">DNA-binding</keyword>
<evidence type="ECO:0000256" key="3">
    <source>
        <dbReference type="ARBA" id="ARBA00023163"/>
    </source>
</evidence>
<evidence type="ECO:0000313" key="6">
    <source>
        <dbReference type="EMBL" id="SED46452.1"/>
    </source>
</evidence>